<proteinExistence type="predicted"/>
<dbReference type="Proteomes" id="UP001148786">
    <property type="component" value="Unassembled WGS sequence"/>
</dbReference>
<sequence>MYVVVSSERQFTRREFKDVNLAGILIEDLLGDPTAMKLLSVHSFGSPTLMYATLAMSLTPVNQPDRGSNNIFAFVAGQVPPETRFANYANDARSADSTSPTFIPFVMFYGNPFDSWAEAGQGQSVNNVWVGGSGPAPSVFGALPYPSSSLLTFYFTSFNPTIFNCTVIGPKSEVYYRIVTDNQMPGYTVIKNAKNENVSLIEWQAHPFIEIRGTLAKQQVKTWLGLTGDRSARGMTVRGMQYFWAPSDKSINLYAGGPKNKTFLARIMRGNGTITLEMTQDAYQLNLLHAIVSAALLLQCGRNID</sequence>
<reference evidence="2" key="1">
    <citation type="submission" date="2022-07" db="EMBL/GenBank/DDBJ databases">
        <title>Genome Sequence of Agrocybe chaxingu.</title>
        <authorList>
            <person name="Buettner E."/>
        </authorList>
    </citation>
    <scope>NUCLEOTIDE SEQUENCE</scope>
    <source>
        <strain evidence="2">MP-N11</strain>
    </source>
</reference>
<organism evidence="2 3">
    <name type="scientific">Agrocybe chaxingu</name>
    <dbReference type="NCBI Taxonomy" id="84603"/>
    <lineage>
        <taxon>Eukaryota</taxon>
        <taxon>Fungi</taxon>
        <taxon>Dikarya</taxon>
        <taxon>Basidiomycota</taxon>
        <taxon>Agaricomycotina</taxon>
        <taxon>Agaricomycetes</taxon>
        <taxon>Agaricomycetidae</taxon>
        <taxon>Agaricales</taxon>
        <taxon>Agaricineae</taxon>
        <taxon>Strophariaceae</taxon>
        <taxon>Agrocybe</taxon>
    </lineage>
</organism>
<evidence type="ECO:0000313" key="2">
    <source>
        <dbReference type="EMBL" id="KAJ3514530.1"/>
    </source>
</evidence>
<gene>
    <name evidence="2" type="ORF">NLJ89_g2326</name>
</gene>
<dbReference type="InterPro" id="IPR046528">
    <property type="entry name" value="DUF6593"/>
</dbReference>
<protein>
    <recommendedName>
        <fullName evidence="1">DUF6593 domain-containing protein</fullName>
    </recommendedName>
</protein>
<evidence type="ECO:0000259" key="1">
    <source>
        <dbReference type="Pfam" id="PF20236"/>
    </source>
</evidence>
<keyword evidence="3" id="KW-1185">Reference proteome</keyword>
<evidence type="ECO:0000313" key="3">
    <source>
        <dbReference type="Proteomes" id="UP001148786"/>
    </source>
</evidence>
<name>A0A9W8K7P9_9AGAR</name>
<feature type="domain" description="DUF6593" evidence="1">
    <location>
        <begin position="162"/>
        <end position="293"/>
    </location>
</feature>
<accession>A0A9W8K7P9</accession>
<dbReference type="OrthoDB" id="3191568at2759"/>
<dbReference type="EMBL" id="JANKHO010000140">
    <property type="protein sequence ID" value="KAJ3514530.1"/>
    <property type="molecule type" value="Genomic_DNA"/>
</dbReference>
<dbReference type="Pfam" id="PF20236">
    <property type="entry name" value="DUF6593"/>
    <property type="match status" value="1"/>
</dbReference>
<dbReference type="AlphaFoldDB" id="A0A9W8K7P9"/>
<comment type="caution">
    <text evidence="2">The sequence shown here is derived from an EMBL/GenBank/DDBJ whole genome shotgun (WGS) entry which is preliminary data.</text>
</comment>